<organism evidence="1 2">
    <name type="scientific">Kingdonia uniflora</name>
    <dbReference type="NCBI Taxonomy" id="39325"/>
    <lineage>
        <taxon>Eukaryota</taxon>
        <taxon>Viridiplantae</taxon>
        <taxon>Streptophyta</taxon>
        <taxon>Embryophyta</taxon>
        <taxon>Tracheophyta</taxon>
        <taxon>Spermatophyta</taxon>
        <taxon>Magnoliopsida</taxon>
        <taxon>Ranunculales</taxon>
        <taxon>Circaeasteraceae</taxon>
        <taxon>Kingdonia</taxon>
    </lineage>
</organism>
<gene>
    <name evidence="1" type="ORF">GIB67_001311</name>
</gene>
<dbReference type="Proteomes" id="UP000541444">
    <property type="component" value="Unassembled WGS sequence"/>
</dbReference>
<keyword evidence="2" id="KW-1185">Reference proteome</keyword>
<evidence type="ECO:0000313" key="2">
    <source>
        <dbReference type="Proteomes" id="UP000541444"/>
    </source>
</evidence>
<dbReference type="EMBL" id="JACGCM010002207">
    <property type="protein sequence ID" value="KAF6143367.1"/>
    <property type="molecule type" value="Genomic_DNA"/>
</dbReference>
<accession>A0A7J7LL54</accession>
<dbReference type="AlphaFoldDB" id="A0A7J7LL54"/>
<proteinExistence type="predicted"/>
<evidence type="ECO:0000313" key="1">
    <source>
        <dbReference type="EMBL" id="KAF6143367.1"/>
    </source>
</evidence>
<comment type="caution">
    <text evidence="1">The sequence shown here is derived from an EMBL/GenBank/DDBJ whole genome shotgun (WGS) entry which is preliminary data.</text>
</comment>
<sequence>MVKKALPGIIAQCIIKLSITDKCIKFLKTCHFIKNVHSAQLTVFFFSTRLVENLKDRNNLVDASQIRTIWFS</sequence>
<protein>
    <submittedName>
        <fullName evidence="1">Uncharacterized protein</fullName>
    </submittedName>
</protein>
<reference evidence="1 2" key="1">
    <citation type="journal article" date="2020" name="IScience">
        <title>Genome Sequencing of the Endangered Kingdonia uniflora (Circaeasteraceae, Ranunculales) Reveals Potential Mechanisms of Evolutionary Specialization.</title>
        <authorList>
            <person name="Sun Y."/>
            <person name="Deng T."/>
            <person name="Zhang A."/>
            <person name="Moore M.J."/>
            <person name="Landis J.B."/>
            <person name="Lin N."/>
            <person name="Zhang H."/>
            <person name="Zhang X."/>
            <person name="Huang J."/>
            <person name="Zhang X."/>
            <person name="Sun H."/>
            <person name="Wang H."/>
        </authorList>
    </citation>
    <scope>NUCLEOTIDE SEQUENCE [LARGE SCALE GENOMIC DNA]</scope>
    <source>
        <strain evidence="1">TB1705</strain>
        <tissue evidence="1">Leaf</tissue>
    </source>
</reference>
<name>A0A7J7LL54_9MAGN</name>